<dbReference type="RefSeq" id="WP_086330396.1">
    <property type="nucleotide sequence ID" value="NZ_NGLE02000001.1"/>
</dbReference>
<keyword evidence="1" id="KW-0472">Membrane</keyword>
<evidence type="ECO:0000313" key="2">
    <source>
        <dbReference type="EMBL" id="MEI5993969.1"/>
    </source>
</evidence>
<protein>
    <submittedName>
        <fullName evidence="3">Uncharacterized protein</fullName>
    </submittedName>
</protein>
<dbReference type="AlphaFoldDB" id="A0A242CE11"/>
<keyword evidence="4" id="KW-1185">Reference proteome</keyword>
<dbReference type="OrthoDB" id="2170847at2"/>
<evidence type="ECO:0000256" key="1">
    <source>
        <dbReference type="SAM" id="Phobius"/>
    </source>
</evidence>
<sequence>MSKFIYLKSASKIAICFGVVLGFAGVIWLTNHFNTAIKAHPVEESVINTGSDLSVTVPKDSPPIYEPELKPKYPDYFQGDTSLINLTKEELYGSSSPINDTVSAAVKTPNGNVLEIWSHSTYGLETSDWMTVAEIVLLSKDNKILKRLWIDGKTPDLDSTKNNLEIQKSESSFELIGDNKDGTFSIVYSGYVENEKGPAILTIDSDLNVISRKIISSDTFPLEGQTYNRSSIDFEDTIYKTSYISWRSSEKNNYNVFTVSKNAVYSKLDKLEATDANDLYSKKLGFPKPSSAYDGLAQLTKTRNGDFVGVTTLGKTDRTLDIPQYSFLNVWDSTGKLKYVYEPDEGDKSINIKKEISDVDTIYFFESSSTKNPLYLKCLDTATGQIRLVKEFPKGTSPSSFHFSKNDQTGKIVFFGYISSFTGDFVGYGTEPSVVSGFMDKNFKIESMSTISTDGERVLPNVVVSMEGDNVHLAGTLQGTKFVHSYPSGGPTTKRVDTKNNIFYGNIKQVADFPPVIRAPKELLINQNNPVYQIPENVERKLLTGSPTGKFDHSNAVKVYDFYDFNKSMDLKKQEWLNARINRNPHDITQPIDWKALGFDIKKVGPQHVTYFVTDSQKQFSVTSSVVSVLSSNSVYNDKAVMDAQNFAISFEQAQNLTESMLRRTNDFAKLYAWNMLTGSRISGGVLNVEIDQNDLKKINSATSTNPAETQIYDLTFRLKFGAVSGVMKEITVKVFVGGEIAGDYVFSSNNFPIFWDTSKTISGDQLLSPQYGNVKVYQISKGSLIDETQDKIKIKDESLQAFQKAEPTSGTLKQPLTLQVVGKDNTVLTETKRLDQRVGTIDYRYEDVTVSFIDEEGMKLYDENNQDLTKNVVNLPKKIVGKPLIFEQEPTLVTEVEKATKSQGYVFKNYLLEDKTTVYPTGTEIPYKGGNGLQLYASFKGVLRFISVPKQMQFQDSRVLAKDQVVLPADNNQDIVIGDNRITGEKKDKGWQLYARLSSDFTSVTKDKLKNVLYYDKDLLGFENSRIQTNRMQTKSRVNLTKTGHFRLQVPIGMAKKQSYSATITWELATGP</sequence>
<evidence type="ECO:0000313" key="4">
    <source>
        <dbReference type="Proteomes" id="UP000195139"/>
    </source>
</evidence>
<dbReference type="Proteomes" id="UP000195139">
    <property type="component" value="Unassembled WGS sequence"/>
</dbReference>
<organism evidence="3">
    <name type="scientific">Candidatus Enterococcus mansonii</name>
    <dbReference type="NCBI Taxonomy" id="1834181"/>
    <lineage>
        <taxon>Bacteria</taxon>
        <taxon>Bacillati</taxon>
        <taxon>Bacillota</taxon>
        <taxon>Bacilli</taxon>
        <taxon>Lactobacillales</taxon>
        <taxon>Enterococcaceae</taxon>
        <taxon>Enterococcus</taxon>
    </lineage>
</organism>
<reference evidence="2 4" key="2">
    <citation type="submission" date="2018-07" db="EMBL/GenBank/DDBJ databases">
        <title>The Genome Sequence of Enterococcus sp. DIV0659b.</title>
        <authorList>
            <consortium name="The Broad Institute Genomics Platform"/>
            <consortium name="The Broad Institute Genomic Center for Infectious Diseases"/>
            <person name="Earl A."/>
            <person name="Manson A."/>
            <person name="Schwartman J."/>
            <person name="Gilmore M."/>
            <person name="Abouelleil A."/>
            <person name="Cao P."/>
            <person name="Chapman S."/>
            <person name="Cusick C."/>
            <person name="Shea T."/>
            <person name="Young S."/>
            <person name="Neafsey D."/>
            <person name="Nusbaum C."/>
            <person name="Birren B."/>
        </authorList>
    </citation>
    <scope>NUCLEOTIDE SEQUENCE [LARGE SCALE GENOMIC DNA]</scope>
    <source>
        <strain evidence="2 4">4G2_DIV0659</strain>
    </source>
</reference>
<feature type="transmembrane region" description="Helical" evidence="1">
    <location>
        <begin position="12"/>
        <end position="30"/>
    </location>
</feature>
<comment type="caution">
    <text evidence="3">The sequence shown here is derived from an EMBL/GenBank/DDBJ whole genome shotgun (WGS) entry which is preliminary data.</text>
</comment>
<name>A0A242CE11_9ENTE</name>
<reference evidence="3" key="1">
    <citation type="submission" date="2017-05" db="EMBL/GenBank/DDBJ databases">
        <title>The Genome Sequence of Enterococcus sp. 4G2_DIV0659.</title>
        <authorList>
            <consortium name="The Broad Institute Genomics Platform"/>
            <consortium name="The Broad Institute Genomic Center for Infectious Diseases"/>
            <person name="Earl A."/>
            <person name="Manson A."/>
            <person name="Schwartman J."/>
            <person name="Gilmore M."/>
            <person name="Abouelleil A."/>
            <person name="Cao P."/>
            <person name="Chapman S."/>
            <person name="Cusick C."/>
            <person name="Shea T."/>
            <person name="Young S."/>
            <person name="Neafsey D."/>
            <person name="Nusbaum C."/>
            <person name="Birren B."/>
        </authorList>
    </citation>
    <scope>NUCLEOTIDE SEQUENCE [LARGE SCALE GENOMIC DNA]</scope>
    <source>
        <strain evidence="3">4G2_DIV0659</strain>
    </source>
</reference>
<gene>
    <name evidence="3" type="ORF">A5880_001446</name>
    <name evidence="2" type="ORF">A5880_001527</name>
</gene>
<evidence type="ECO:0000313" key="3">
    <source>
        <dbReference type="EMBL" id="OTO08446.1"/>
    </source>
</evidence>
<dbReference type="EMBL" id="NGLE01000002">
    <property type="protein sequence ID" value="OTO08446.1"/>
    <property type="molecule type" value="Genomic_DNA"/>
</dbReference>
<dbReference type="EMBL" id="NGLE02000001">
    <property type="protein sequence ID" value="MEI5993969.1"/>
    <property type="molecule type" value="Genomic_DNA"/>
</dbReference>
<accession>A0A242CE11</accession>
<dbReference type="STRING" id="1834181.A5880_001446"/>
<proteinExistence type="predicted"/>
<keyword evidence="1" id="KW-0812">Transmembrane</keyword>
<keyword evidence="1" id="KW-1133">Transmembrane helix</keyword>